<proteinExistence type="predicted"/>
<dbReference type="InterPro" id="IPR051222">
    <property type="entry name" value="PPR/CCM1_RNA-binding"/>
</dbReference>
<dbReference type="PANTHER" id="PTHR47942:SF63">
    <property type="entry name" value="PENTATRICOPEPTIDE REPEAT-CONTAINING PROTEIN"/>
    <property type="match status" value="1"/>
</dbReference>
<keyword evidence="3" id="KW-0732">Signal</keyword>
<name>A0AAD3H6N5_9STRA</name>
<gene>
    <name evidence="4" type="ORF">CTEN210_08707</name>
</gene>
<accession>A0AAD3H6N5</accession>
<evidence type="ECO:0000256" key="3">
    <source>
        <dbReference type="SAM" id="SignalP"/>
    </source>
</evidence>
<dbReference type="AlphaFoldDB" id="A0AAD3H6N5"/>
<dbReference type="PANTHER" id="PTHR47942">
    <property type="entry name" value="TETRATRICOPEPTIDE REPEAT (TPR)-LIKE SUPERFAMILY PROTEIN-RELATED"/>
    <property type="match status" value="1"/>
</dbReference>
<feature type="compositionally biased region" description="Basic residues" evidence="2">
    <location>
        <begin position="513"/>
        <end position="530"/>
    </location>
</feature>
<dbReference type="Pfam" id="PF13812">
    <property type="entry name" value="PPR_3"/>
    <property type="match status" value="1"/>
</dbReference>
<evidence type="ECO:0000256" key="1">
    <source>
        <dbReference type="ARBA" id="ARBA00022737"/>
    </source>
</evidence>
<reference evidence="4 5" key="1">
    <citation type="journal article" date="2021" name="Sci. Rep.">
        <title>The genome of the diatom Chaetoceros tenuissimus carries an ancient integrated fragment of an extant virus.</title>
        <authorList>
            <person name="Hongo Y."/>
            <person name="Kimura K."/>
            <person name="Takaki Y."/>
            <person name="Yoshida Y."/>
            <person name="Baba S."/>
            <person name="Kobayashi G."/>
            <person name="Nagasaki K."/>
            <person name="Hano T."/>
            <person name="Tomaru Y."/>
        </authorList>
    </citation>
    <scope>NUCLEOTIDE SEQUENCE [LARGE SCALE GENOMIC DNA]</scope>
    <source>
        <strain evidence="4 5">NIES-3715</strain>
    </source>
</reference>
<dbReference type="Gene3D" id="1.25.40.10">
    <property type="entry name" value="Tetratricopeptide repeat domain"/>
    <property type="match status" value="2"/>
</dbReference>
<sequence>MKIKTSIILIVSTITQPALAYVTSGLPGHVHRAWLKQMTIEVCDTAPGQLSQEMCNKAPQLLSAWAQNPYVPHTKSKACSETYPHHGKECAIFCEKLLKRLIDERRAGNPNAIASTQTYNSLIDVWSRSGEKGAAAQRAEDIVIGMQDAYSLGEKDVQPDLESFRLVLKAWSQAHGEEYAPHRAQRLLEWMVNLHQSGQNDLVEPDSDCFNIVLNSWANSNHIDAPRKAENMIMYMDKLYNNGNADAKPNRDNFNYVLKAWSKSENLIDAATRAEDILNFMLFLSKQEGEDDLTPNITTYSSVISAWARSKHQDSGRKADGVLKKLERESKVSRDPELTSNTILYNLVIDAHAKSPSNKAHTRARAVLDRQIRLYKDGNNECKPDVYSFTSVLSSCASLTGTASKKEKQQAFDIAMSTFYEMSRFNLAPNHVTYGMMLKACSRLLPLGRERRNVTRNFFRMACKDGCVGEMVLNRLEDAASSAQYKGLMKNITKDQLPEEWTKNLPASDFHSRKYKKNNNSAKRKMSKQK</sequence>
<feature type="chain" id="PRO_5041939065" evidence="3">
    <location>
        <begin position="21"/>
        <end position="530"/>
    </location>
</feature>
<dbReference type="Proteomes" id="UP001054902">
    <property type="component" value="Unassembled WGS sequence"/>
</dbReference>
<dbReference type="InterPro" id="IPR002885">
    <property type="entry name" value="PPR_rpt"/>
</dbReference>
<keyword evidence="1" id="KW-0677">Repeat</keyword>
<evidence type="ECO:0000313" key="4">
    <source>
        <dbReference type="EMBL" id="GFH52231.1"/>
    </source>
</evidence>
<comment type="caution">
    <text evidence="4">The sequence shown here is derived from an EMBL/GenBank/DDBJ whole genome shotgun (WGS) entry which is preliminary data.</text>
</comment>
<keyword evidence="5" id="KW-1185">Reference proteome</keyword>
<evidence type="ECO:0000256" key="2">
    <source>
        <dbReference type="SAM" id="MobiDB-lite"/>
    </source>
</evidence>
<evidence type="ECO:0000313" key="5">
    <source>
        <dbReference type="Proteomes" id="UP001054902"/>
    </source>
</evidence>
<organism evidence="4 5">
    <name type="scientific">Chaetoceros tenuissimus</name>
    <dbReference type="NCBI Taxonomy" id="426638"/>
    <lineage>
        <taxon>Eukaryota</taxon>
        <taxon>Sar</taxon>
        <taxon>Stramenopiles</taxon>
        <taxon>Ochrophyta</taxon>
        <taxon>Bacillariophyta</taxon>
        <taxon>Coscinodiscophyceae</taxon>
        <taxon>Chaetocerotophycidae</taxon>
        <taxon>Chaetocerotales</taxon>
        <taxon>Chaetocerotaceae</taxon>
        <taxon>Chaetoceros</taxon>
    </lineage>
</organism>
<feature type="region of interest" description="Disordered" evidence="2">
    <location>
        <begin position="506"/>
        <end position="530"/>
    </location>
</feature>
<dbReference type="InterPro" id="IPR011990">
    <property type="entry name" value="TPR-like_helical_dom_sf"/>
</dbReference>
<feature type="signal peptide" evidence="3">
    <location>
        <begin position="1"/>
        <end position="20"/>
    </location>
</feature>
<dbReference type="EMBL" id="BLLK01000045">
    <property type="protein sequence ID" value="GFH52231.1"/>
    <property type="molecule type" value="Genomic_DNA"/>
</dbReference>
<protein>
    <submittedName>
        <fullName evidence="4">Uncharacterized protein</fullName>
    </submittedName>
</protein>